<name>A0A934QTT8_9PSEU</name>
<keyword evidence="3" id="KW-1185">Reference proteome</keyword>
<reference evidence="2" key="1">
    <citation type="submission" date="2020-12" db="EMBL/GenBank/DDBJ databases">
        <title>Prauserella sp. ASG 168, a novel actinomycete isolated from cave rock.</title>
        <authorList>
            <person name="Suriyachadkun C."/>
        </authorList>
    </citation>
    <scope>NUCLEOTIDE SEQUENCE</scope>
    <source>
        <strain evidence="2">ASG 168</strain>
    </source>
</reference>
<dbReference type="Proteomes" id="UP000635245">
    <property type="component" value="Unassembled WGS sequence"/>
</dbReference>
<evidence type="ECO:0000313" key="3">
    <source>
        <dbReference type="Proteomes" id="UP000635245"/>
    </source>
</evidence>
<feature type="region of interest" description="Disordered" evidence="1">
    <location>
        <begin position="1"/>
        <end position="121"/>
    </location>
</feature>
<comment type="caution">
    <text evidence="2">The sequence shown here is derived from an EMBL/GenBank/DDBJ whole genome shotgun (WGS) entry which is preliminary data.</text>
</comment>
<evidence type="ECO:0000313" key="2">
    <source>
        <dbReference type="EMBL" id="MBK1785509.1"/>
    </source>
</evidence>
<organism evidence="2 3">
    <name type="scientific">Prauserella cavernicola</name>
    <dbReference type="NCBI Taxonomy" id="2800127"/>
    <lineage>
        <taxon>Bacteria</taxon>
        <taxon>Bacillati</taxon>
        <taxon>Actinomycetota</taxon>
        <taxon>Actinomycetes</taxon>
        <taxon>Pseudonocardiales</taxon>
        <taxon>Pseudonocardiaceae</taxon>
        <taxon>Prauserella</taxon>
    </lineage>
</organism>
<sequence>MDSVVADIVDLLAENDQRNRDGGRERDHNEFDTASPEERGVPLPRHANGVHTRRNASESLPGVDFVEHEDRDQQELPSEGGDSPGNQAPNPDSENSPPSGQRPGRKRSIDELGNSMGSGSVLDQVETLGTVTFGRALNDVEKQLGRPVPPEVKKALSDHFWCDFLANIARYVTMINRFSALIPDTIAKWASDRIIKWRHEHGRIPLEEAIIRTAAKSMCKTILELTKSVDFRSILLMVRILAILACKSPERHKAVTKYCVDPLCKHLTVETKRRLTNVIEQEWIPAILEDGKQSTHNGKLGQLSSNST</sequence>
<dbReference type="AlphaFoldDB" id="A0A934QTT8"/>
<evidence type="ECO:0000256" key="1">
    <source>
        <dbReference type="SAM" id="MobiDB-lite"/>
    </source>
</evidence>
<proteinExistence type="predicted"/>
<dbReference type="RefSeq" id="WP_200318554.1">
    <property type="nucleotide sequence ID" value="NZ_JAENJH010000003.1"/>
</dbReference>
<feature type="compositionally biased region" description="Basic and acidic residues" evidence="1">
    <location>
        <begin position="15"/>
        <end position="40"/>
    </location>
</feature>
<gene>
    <name evidence="2" type="ORF">JHE00_14350</name>
</gene>
<accession>A0A934QTT8</accession>
<protein>
    <submittedName>
        <fullName evidence="2">Uncharacterized protein</fullName>
    </submittedName>
</protein>
<feature type="compositionally biased region" description="Polar residues" evidence="1">
    <location>
        <begin position="84"/>
        <end position="99"/>
    </location>
</feature>
<feature type="compositionally biased region" description="Basic and acidic residues" evidence="1">
    <location>
        <begin position="65"/>
        <end position="74"/>
    </location>
</feature>
<dbReference type="EMBL" id="JAENJH010000003">
    <property type="protein sequence ID" value="MBK1785509.1"/>
    <property type="molecule type" value="Genomic_DNA"/>
</dbReference>